<protein>
    <submittedName>
        <fullName evidence="8">EamA-like transporter family protein</fullName>
    </submittedName>
</protein>
<evidence type="ECO:0000256" key="2">
    <source>
        <dbReference type="ARBA" id="ARBA00009853"/>
    </source>
</evidence>
<evidence type="ECO:0000256" key="4">
    <source>
        <dbReference type="ARBA" id="ARBA00022989"/>
    </source>
</evidence>
<feature type="transmembrane region" description="Helical" evidence="6">
    <location>
        <begin position="20"/>
        <end position="42"/>
    </location>
</feature>
<feature type="transmembrane region" description="Helical" evidence="6">
    <location>
        <begin position="81"/>
        <end position="101"/>
    </location>
</feature>
<feature type="transmembrane region" description="Helical" evidence="6">
    <location>
        <begin position="190"/>
        <end position="212"/>
    </location>
</feature>
<dbReference type="AlphaFoldDB" id="A0A2T6B1L8"/>
<dbReference type="RefSeq" id="WP_242013778.1">
    <property type="nucleotide sequence ID" value="NZ_QBKP01000006.1"/>
</dbReference>
<sequence>MTTANMAAATDRSPDRTLAAAGMVLVYAMLIGFTDNFVRLIAADGGLWQFHATRSVMAWAILLALMVPLRLRLRPRNLRAVVARSAIHGSGMVIYFGALAFLSVAQVAAGLFTAPIFVLLISRFIYGHPIGPVRVLAVAVGFAGVVMVLGPEAMRGASVAAFLPVLAGALYALGNIATREWCDGETAETLLGGFFAALGIFGLIGMAVLALVPVEVPEGTAGFVLRGPVWPSADFLFWTLVQAAGSLLGVGMMIKAYQLAEASRVSVFEYVILPASAGWSWLIWGETQSLLALAGMALIAAAGVMIALRARR</sequence>
<dbReference type="InterPro" id="IPR000620">
    <property type="entry name" value="EamA_dom"/>
</dbReference>
<dbReference type="Pfam" id="PF00892">
    <property type="entry name" value="EamA"/>
    <property type="match status" value="1"/>
</dbReference>
<dbReference type="SUPFAM" id="SSF103481">
    <property type="entry name" value="Multidrug resistance efflux transporter EmrE"/>
    <property type="match status" value="2"/>
</dbReference>
<reference evidence="8 9" key="1">
    <citation type="submission" date="2018-04" db="EMBL/GenBank/DDBJ databases">
        <title>Genomic Encyclopedia of Archaeal and Bacterial Type Strains, Phase II (KMG-II): from individual species to whole genera.</title>
        <authorList>
            <person name="Goeker M."/>
        </authorList>
    </citation>
    <scope>NUCLEOTIDE SEQUENCE [LARGE SCALE GENOMIC DNA]</scope>
    <source>
        <strain evidence="8 9">DSM 21823</strain>
    </source>
</reference>
<dbReference type="InterPro" id="IPR037185">
    <property type="entry name" value="EmrE-like"/>
</dbReference>
<gene>
    <name evidence="8" type="ORF">C8N34_106151</name>
</gene>
<feature type="transmembrane region" description="Helical" evidence="6">
    <location>
        <begin position="156"/>
        <end position="178"/>
    </location>
</feature>
<evidence type="ECO:0000256" key="5">
    <source>
        <dbReference type="ARBA" id="ARBA00023136"/>
    </source>
</evidence>
<evidence type="ECO:0000256" key="6">
    <source>
        <dbReference type="SAM" id="Phobius"/>
    </source>
</evidence>
<keyword evidence="9" id="KW-1185">Reference proteome</keyword>
<feature type="transmembrane region" description="Helical" evidence="6">
    <location>
        <begin position="133"/>
        <end position="150"/>
    </location>
</feature>
<name>A0A2T6B1L8_9RHOB</name>
<comment type="caution">
    <text evidence="8">The sequence shown here is derived from an EMBL/GenBank/DDBJ whole genome shotgun (WGS) entry which is preliminary data.</text>
</comment>
<feature type="transmembrane region" description="Helical" evidence="6">
    <location>
        <begin position="235"/>
        <end position="254"/>
    </location>
</feature>
<evidence type="ECO:0000256" key="1">
    <source>
        <dbReference type="ARBA" id="ARBA00004141"/>
    </source>
</evidence>
<dbReference type="PANTHER" id="PTHR22911:SF6">
    <property type="entry name" value="SOLUTE CARRIER FAMILY 35 MEMBER G1"/>
    <property type="match status" value="1"/>
</dbReference>
<comment type="subcellular location">
    <subcellularLocation>
        <location evidence="1">Membrane</location>
        <topology evidence="1">Multi-pass membrane protein</topology>
    </subcellularLocation>
</comment>
<accession>A0A2T6B1L8</accession>
<evidence type="ECO:0000313" key="9">
    <source>
        <dbReference type="Proteomes" id="UP000244224"/>
    </source>
</evidence>
<keyword evidence="3 6" id="KW-0812">Transmembrane</keyword>
<organism evidence="8 9">
    <name type="scientific">Gemmobacter caeni</name>
    <dbReference type="NCBI Taxonomy" id="589035"/>
    <lineage>
        <taxon>Bacteria</taxon>
        <taxon>Pseudomonadati</taxon>
        <taxon>Pseudomonadota</taxon>
        <taxon>Alphaproteobacteria</taxon>
        <taxon>Rhodobacterales</taxon>
        <taxon>Paracoccaceae</taxon>
        <taxon>Gemmobacter</taxon>
    </lineage>
</organism>
<evidence type="ECO:0000256" key="3">
    <source>
        <dbReference type="ARBA" id="ARBA00022692"/>
    </source>
</evidence>
<keyword evidence="4 6" id="KW-1133">Transmembrane helix</keyword>
<feature type="transmembrane region" description="Helical" evidence="6">
    <location>
        <begin position="266"/>
        <end position="284"/>
    </location>
</feature>
<comment type="similarity">
    <text evidence="2">Belongs to the drug/metabolite transporter (DMT) superfamily. 10 TMS drug/metabolite exporter (DME) (TC 2.A.7.3) family.</text>
</comment>
<dbReference type="GO" id="GO:0016020">
    <property type="term" value="C:membrane"/>
    <property type="evidence" value="ECO:0007669"/>
    <property type="project" value="UniProtKB-SubCell"/>
</dbReference>
<dbReference type="Proteomes" id="UP000244224">
    <property type="component" value="Unassembled WGS sequence"/>
</dbReference>
<dbReference type="PANTHER" id="PTHR22911">
    <property type="entry name" value="ACYL-MALONYL CONDENSING ENZYME-RELATED"/>
    <property type="match status" value="1"/>
</dbReference>
<feature type="transmembrane region" description="Helical" evidence="6">
    <location>
        <begin position="48"/>
        <end position="69"/>
    </location>
</feature>
<feature type="transmembrane region" description="Helical" evidence="6">
    <location>
        <begin position="107"/>
        <end position="126"/>
    </location>
</feature>
<keyword evidence="5 6" id="KW-0472">Membrane</keyword>
<proteinExistence type="inferred from homology"/>
<dbReference type="EMBL" id="QBKP01000006">
    <property type="protein sequence ID" value="PTX49969.1"/>
    <property type="molecule type" value="Genomic_DNA"/>
</dbReference>
<evidence type="ECO:0000259" key="7">
    <source>
        <dbReference type="Pfam" id="PF00892"/>
    </source>
</evidence>
<feature type="transmembrane region" description="Helical" evidence="6">
    <location>
        <begin position="290"/>
        <end position="308"/>
    </location>
</feature>
<evidence type="ECO:0000313" key="8">
    <source>
        <dbReference type="EMBL" id="PTX49969.1"/>
    </source>
</evidence>
<feature type="domain" description="EamA" evidence="7">
    <location>
        <begin position="22"/>
        <end position="149"/>
    </location>
</feature>